<proteinExistence type="predicted"/>
<sequence>MSWRCMKCKSSRWWKYVQQCKSCSLRCRVSSTS</sequence>
<organism evidence="1">
    <name type="scientific">Arundo donax</name>
    <name type="common">Giant reed</name>
    <name type="synonym">Donax arundinaceus</name>
    <dbReference type="NCBI Taxonomy" id="35708"/>
    <lineage>
        <taxon>Eukaryota</taxon>
        <taxon>Viridiplantae</taxon>
        <taxon>Streptophyta</taxon>
        <taxon>Embryophyta</taxon>
        <taxon>Tracheophyta</taxon>
        <taxon>Spermatophyta</taxon>
        <taxon>Magnoliopsida</taxon>
        <taxon>Liliopsida</taxon>
        <taxon>Poales</taxon>
        <taxon>Poaceae</taxon>
        <taxon>PACMAD clade</taxon>
        <taxon>Arundinoideae</taxon>
        <taxon>Arundineae</taxon>
        <taxon>Arundo</taxon>
    </lineage>
</organism>
<dbReference type="EMBL" id="GBRH01249958">
    <property type="protein sequence ID" value="JAD47937.1"/>
    <property type="molecule type" value="Transcribed_RNA"/>
</dbReference>
<accession>A0A0A9ALG8</accession>
<evidence type="ECO:0008006" key="2">
    <source>
        <dbReference type="Google" id="ProtNLM"/>
    </source>
</evidence>
<reference evidence="1" key="2">
    <citation type="journal article" date="2015" name="Data Brief">
        <title>Shoot transcriptome of the giant reed, Arundo donax.</title>
        <authorList>
            <person name="Barrero R.A."/>
            <person name="Guerrero F.D."/>
            <person name="Moolhuijzen P."/>
            <person name="Goolsby J.A."/>
            <person name="Tidwell J."/>
            <person name="Bellgard S.E."/>
            <person name="Bellgard M.I."/>
        </authorList>
    </citation>
    <scope>NUCLEOTIDE SEQUENCE</scope>
    <source>
        <tissue evidence="1">Shoot tissue taken approximately 20 cm above the soil surface</tissue>
    </source>
</reference>
<dbReference type="AlphaFoldDB" id="A0A0A9ALG8"/>
<protein>
    <recommendedName>
        <fullName evidence="2">DUF2256 domain-containing protein</fullName>
    </recommendedName>
</protein>
<reference evidence="1" key="1">
    <citation type="submission" date="2014-09" db="EMBL/GenBank/DDBJ databases">
        <authorList>
            <person name="Magalhaes I.L.F."/>
            <person name="Oliveira U."/>
            <person name="Santos F.R."/>
            <person name="Vidigal T.H.D.A."/>
            <person name="Brescovit A.D."/>
            <person name="Santos A.J."/>
        </authorList>
    </citation>
    <scope>NUCLEOTIDE SEQUENCE</scope>
    <source>
        <tissue evidence="1">Shoot tissue taken approximately 20 cm above the soil surface</tissue>
    </source>
</reference>
<evidence type="ECO:0000313" key="1">
    <source>
        <dbReference type="EMBL" id="JAD47937.1"/>
    </source>
</evidence>
<name>A0A0A9ALG8_ARUDO</name>